<evidence type="ECO:0000313" key="3">
    <source>
        <dbReference type="EMBL" id="MFD1597519.1"/>
    </source>
</evidence>
<dbReference type="InterPro" id="IPR051450">
    <property type="entry name" value="Gfo/Idh/MocA_Oxidoreductases"/>
</dbReference>
<feature type="domain" description="Gfo/Idh/MocA-like oxidoreductase N-terminal" evidence="1">
    <location>
        <begin position="8"/>
        <end position="121"/>
    </location>
</feature>
<dbReference type="InterPro" id="IPR055170">
    <property type="entry name" value="GFO_IDH_MocA-like_dom"/>
</dbReference>
<dbReference type="Pfam" id="PF22725">
    <property type="entry name" value="GFO_IDH_MocA_C3"/>
    <property type="match status" value="1"/>
</dbReference>
<dbReference type="InterPro" id="IPR036291">
    <property type="entry name" value="NAD(P)-bd_dom_sf"/>
</dbReference>
<dbReference type="Pfam" id="PF01408">
    <property type="entry name" value="GFO_IDH_MocA"/>
    <property type="match status" value="1"/>
</dbReference>
<sequence>MTRNKTDVGVIGVGSMGQHHVRVYRELNDVNLVGIADADSDRASEVAEKRNTEAIETGDLLEAVDAVSVVVPTQYHYDVVTTCLDEGVATFVEKPVLGSLDRANDLLAQVEAADVPVQVGHIERFNPAVTVLSEIVEDLSLVSARARRLGPEPDRKIEDSAVTDLMIHDIDIVLSLFDETPTSVSGSGVREGRHASALLEFDGDRMALLTASRKTQRKVRTLEITAEECFIEVDYLDQSIEIHRNSVPEYIEEDGDVRFKHESIVERPVVQNGEPLRRELESFLEAVKSETTPEVPVQDGLDALSVALEIEQETSPDLVMASTDD</sequence>
<dbReference type="Gene3D" id="3.30.360.10">
    <property type="entry name" value="Dihydrodipicolinate Reductase, domain 2"/>
    <property type="match status" value="1"/>
</dbReference>
<keyword evidence="4" id="KW-1185">Reference proteome</keyword>
<accession>A0ABD6CI15</accession>
<dbReference type="SUPFAM" id="SSF55347">
    <property type="entry name" value="Glyceraldehyde-3-phosphate dehydrogenase-like, C-terminal domain"/>
    <property type="match status" value="1"/>
</dbReference>
<dbReference type="PANTHER" id="PTHR43377">
    <property type="entry name" value="BILIVERDIN REDUCTASE A"/>
    <property type="match status" value="1"/>
</dbReference>
<evidence type="ECO:0000259" key="2">
    <source>
        <dbReference type="Pfam" id="PF22725"/>
    </source>
</evidence>
<dbReference type="RefSeq" id="WP_256421605.1">
    <property type="nucleotide sequence ID" value="NZ_JANHDI010000008.1"/>
</dbReference>
<evidence type="ECO:0000313" key="4">
    <source>
        <dbReference type="Proteomes" id="UP001597085"/>
    </source>
</evidence>
<dbReference type="SUPFAM" id="SSF51735">
    <property type="entry name" value="NAD(P)-binding Rossmann-fold domains"/>
    <property type="match status" value="1"/>
</dbReference>
<feature type="domain" description="GFO/IDH/MocA-like oxidoreductase" evidence="2">
    <location>
        <begin position="157"/>
        <end position="228"/>
    </location>
</feature>
<protein>
    <submittedName>
        <fullName evidence="3">Gfo/Idh/MocA family oxidoreductase</fullName>
    </submittedName>
</protein>
<gene>
    <name evidence="3" type="ORF">ACFSBX_00840</name>
</gene>
<proteinExistence type="predicted"/>
<dbReference type="Gene3D" id="3.40.50.720">
    <property type="entry name" value="NAD(P)-binding Rossmann-like Domain"/>
    <property type="match status" value="1"/>
</dbReference>
<reference evidence="3 4" key="1">
    <citation type="journal article" date="2019" name="Int. J. Syst. Evol. Microbiol.">
        <title>The Global Catalogue of Microorganisms (GCM) 10K type strain sequencing project: providing services to taxonomists for standard genome sequencing and annotation.</title>
        <authorList>
            <consortium name="The Broad Institute Genomics Platform"/>
            <consortium name="The Broad Institute Genome Sequencing Center for Infectious Disease"/>
            <person name="Wu L."/>
            <person name="Ma J."/>
        </authorList>
    </citation>
    <scope>NUCLEOTIDE SEQUENCE [LARGE SCALE GENOMIC DNA]</scope>
    <source>
        <strain evidence="3 4">CGMCC 1.12121</strain>
    </source>
</reference>
<dbReference type="AlphaFoldDB" id="A0ABD6CI15"/>
<dbReference type="EMBL" id="JBHUDK010000002">
    <property type="protein sequence ID" value="MFD1597519.1"/>
    <property type="molecule type" value="Genomic_DNA"/>
</dbReference>
<comment type="caution">
    <text evidence="3">The sequence shown here is derived from an EMBL/GenBank/DDBJ whole genome shotgun (WGS) entry which is preliminary data.</text>
</comment>
<name>A0ABD6CI15_9EURY</name>
<dbReference type="Proteomes" id="UP001597085">
    <property type="component" value="Unassembled WGS sequence"/>
</dbReference>
<dbReference type="PANTHER" id="PTHR43377:SF1">
    <property type="entry name" value="BILIVERDIN REDUCTASE A"/>
    <property type="match status" value="1"/>
</dbReference>
<evidence type="ECO:0000259" key="1">
    <source>
        <dbReference type="Pfam" id="PF01408"/>
    </source>
</evidence>
<organism evidence="3 4">
    <name type="scientific">Halobellus rarus</name>
    <dbReference type="NCBI Taxonomy" id="1126237"/>
    <lineage>
        <taxon>Archaea</taxon>
        <taxon>Methanobacteriati</taxon>
        <taxon>Methanobacteriota</taxon>
        <taxon>Stenosarchaea group</taxon>
        <taxon>Halobacteria</taxon>
        <taxon>Halobacteriales</taxon>
        <taxon>Haloferacaceae</taxon>
        <taxon>Halobellus</taxon>
    </lineage>
</organism>
<dbReference type="InterPro" id="IPR000683">
    <property type="entry name" value="Gfo/Idh/MocA-like_OxRdtase_N"/>
</dbReference>